<keyword evidence="7" id="KW-1133">Transmembrane helix</keyword>
<keyword evidence="6" id="KW-1043">Host membrane</keyword>
<proteinExistence type="inferred from homology"/>
<evidence type="ECO:0000256" key="8">
    <source>
        <dbReference type="ARBA" id="ARBA00023031"/>
    </source>
</evidence>
<dbReference type="Pfam" id="PF02495">
    <property type="entry name" value="TGBp3"/>
    <property type="match status" value="1"/>
</dbReference>
<evidence type="ECO:0000256" key="12">
    <source>
        <dbReference type="ARBA" id="ARBA00033148"/>
    </source>
</evidence>
<dbReference type="GO" id="GO:0046740">
    <property type="term" value="P:transport of virus in host, cell to cell"/>
    <property type="evidence" value="ECO:0007669"/>
    <property type="project" value="UniProtKB-KW"/>
</dbReference>
<accession>Q3BLC4</accession>
<evidence type="ECO:0000313" key="13">
    <source>
        <dbReference type="EMBL" id="CAJ14369.1"/>
    </source>
</evidence>
<evidence type="ECO:0000256" key="3">
    <source>
        <dbReference type="ARBA" id="ARBA00013812"/>
    </source>
</evidence>
<reference evidence="13" key="1">
    <citation type="submission" date="2005-06" db="EMBL/GenBank/DDBJ databases">
        <title>Genetic structure of the population of Pepino mosaic virus infecting tomato crops in Spain.</title>
        <authorList>
            <person name="Pagan I."/>
            <person name="Cordoba-Selles M."/>
            <person name="Martinez-Priego L."/>
            <person name="Fraile A."/>
            <person name="Malpica J.M."/>
            <person name="Jorda C."/>
            <person name="Garcia-Arenal F."/>
        </authorList>
    </citation>
    <scope>NUCLEOTIDE SEQUENCE</scope>
    <source>
        <strain evidence="13">1</strain>
    </source>
</reference>
<comment type="function">
    <text evidence="11">Plays a role in viral cell-to-cell propagation, by facilitating genome transport to neighboring plant cells through plasmosdesmata. May induce the formation of granular vesicles derived from the Endoplasmic reticulum, which align on actin filaments.</text>
</comment>
<dbReference type="InterPro" id="IPR003411">
    <property type="entry name" value="TGBp3"/>
</dbReference>
<evidence type="ECO:0000256" key="10">
    <source>
        <dbReference type="ARBA" id="ARBA00023184"/>
    </source>
</evidence>
<organism evidence="13">
    <name type="scientific">Pepino mosaic virus</name>
    <dbReference type="NCBI Taxonomy" id="112229"/>
    <lineage>
        <taxon>Viruses</taxon>
        <taxon>Riboviria</taxon>
        <taxon>Orthornavirae</taxon>
        <taxon>Kitrinoviricota</taxon>
        <taxon>Alsuviricetes</taxon>
        <taxon>Tymovirales</taxon>
        <taxon>Alphaflexiviridae</taxon>
        <taxon>Potexvirus</taxon>
        <taxon>Potexvirus pepini</taxon>
    </lineage>
</organism>
<evidence type="ECO:0000256" key="4">
    <source>
        <dbReference type="ARBA" id="ARBA00022448"/>
    </source>
</evidence>
<name>Q3BLC4_9VIRU</name>
<sequence>MSSYLSSFSHWVLSSPINLVLALVVLLTSILAITHIQQPTTHSHCQVIIDGAAIVITNCENTPEVLKAINFSPWNGLSFPKFENQY</sequence>
<keyword evidence="5" id="KW-0812">Transmembrane</keyword>
<evidence type="ECO:0000256" key="7">
    <source>
        <dbReference type="ARBA" id="ARBA00022989"/>
    </source>
</evidence>
<comment type="subcellular location">
    <subcellularLocation>
        <location evidence="1">Host endoplasmic reticulum membrane</location>
    </subcellularLocation>
</comment>
<evidence type="ECO:0000256" key="2">
    <source>
        <dbReference type="ARBA" id="ARBA00010355"/>
    </source>
</evidence>
<keyword evidence="10" id="KW-1038">Host endoplasmic reticulum</keyword>
<evidence type="ECO:0000256" key="6">
    <source>
        <dbReference type="ARBA" id="ARBA00022870"/>
    </source>
</evidence>
<protein>
    <recommendedName>
        <fullName evidence="3">Movement protein TGBp3</fullName>
    </recommendedName>
    <alternativeName>
        <fullName evidence="12">Triple gene block 3 protein</fullName>
    </alternativeName>
</protein>
<evidence type="ECO:0000256" key="11">
    <source>
        <dbReference type="ARBA" id="ARBA00025270"/>
    </source>
</evidence>
<keyword evidence="4" id="KW-0813">Transport</keyword>
<evidence type="ECO:0000256" key="9">
    <source>
        <dbReference type="ARBA" id="ARBA00023136"/>
    </source>
</evidence>
<keyword evidence="9" id="KW-0472">Membrane</keyword>
<evidence type="ECO:0000256" key="1">
    <source>
        <dbReference type="ARBA" id="ARBA00004625"/>
    </source>
</evidence>
<evidence type="ECO:0000256" key="5">
    <source>
        <dbReference type="ARBA" id="ARBA00022692"/>
    </source>
</evidence>
<keyword evidence="8" id="KW-0916">Viral movement protein</keyword>
<dbReference type="GO" id="GO:0044167">
    <property type="term" value="C:host cell endoplasmic reticulum membrane"/>
    <property type="evidence" value="ECO:0007669"/>
    <property type="project" value="UniProtKB-SubCell"/>
</dbReference>
<dbReference type="EMBL" id="AM041991">
    <property type="protein sequence ID" value="CAJ14369.1"/>
    <property type="molecule type" value="Genomic_RNA"/>
</dbReference>
<comment type="similarity">
    <text evidence="2">Belongs to the Tymovirales TGBp3 protein family.</text>
</comment>
<gene>
    <name evidence="13" type="primary">TGBp3</name>
</gene>